<comment type="caution">
    <text evidence="1">The sequence shown here is derived from an EMBL/GenBank/DDBJ whole genome shotgun (WGS) entry which is preliminary data.</text>
</comment>
<keyword evidence="2" id="KW-1185">Reference proteome</keyword>
<proteinExistence type="predicted"/>
<dbReference type="EMBL" id="JBHUOQ010000001">
    <property type="protein sequence ID" value="MFD2829220.1"/>
    <property type="molecule type" value="Genomic_DNA"/>
</dbReference>
<protein>
    <recommendedName>
        <fullName evidence="3">Phage protein</fullName>
    </recommendedName>
</protein>
<evidence type="ECO:0000313" key="2">
    <source>
        <dbReference type="Proteomes" id="UP001597519"/>
    </source>
</evidence>
<sequence length="52" mass="6412">MKHYEIENESEMHELIIEYIECVYTYEELDEDEYQIAYFEAENNIKDELENG</sequence>
<accession>A0ABW5WR00</accession>
<dbReference type="Proteomes" id="UP001597519">
    <property type="component" value="Unassembled WGS sequence"/>
</dbReference>
<organism evidence="1 2">
    <name type="scientific">Corticicoccus populi</name>
    <dbReference type="NCBI Taxonomy" id="1812821"/>
    <lineage>
        <taxon>Bacteria</taxon>
        <taxon>Bacillati</taxon>
        <taxon>Bacillota</taxon>
        <taxon>Bacilli</taxon>
        <taxon>Bacillales</taxon>
        <taxon>Staphylococcaceae</taxon>
        <taxon>Corticicoccus</taxon>
    </lineage>
</organism>
<gene>
    <name evidence="1" type="ORF">ACFSX4_01995</name>
</gene>
<name>A0ABW5WR00_9STAP</name>
<reference evidence="2" key="1">
    <citation type="journal article" date="2019" name="Int. J. Syst. Evol. Microbiol.">
        <title>The Global Catalogue of Microorganisms (GCM) 10K type strain sequencing project: providing services to taxonomists for standard genome sequencing and annotation.</title>
        <authorList>
            <consortium name="The Broad Institute Genomics Platform"/>
            <consortium name="The Broad Institute Genome Sequencing Center for Infectious Disease"/>
            <person name="Wu L."/>
            <person name="Ma J."/>
        </authorList>
    </citation>
    <scope>NUCLEOTIDE SEQUENCE [LARGE SCALE GENOMIC DNA]</scope>
    <source>
        <strain evidence="2">KCTC 33575</strain>
    </source>
</reference>
<evidence type="ECO:0008006" key="3">
    <source>
        <dbReference type="Google" id="ProtNLM"/>
    </source>
</evidence>
<dbReference type="RefSeq" id="WP_377771030.1">
    <property type="nucleotide sequence ID" value="NZ_JBHUOQ010000001.1"/>
</dbReference>
<evidence type="ECO:0000313" key="1">
    <source>
        <dbReference type="EMBL" id="MFD2829220.1"/>
    </source>
</evidence>